<feature type="binding site" evidence="7">
    <location>
        <position position="68"/>
    </location>
    <ligand>
        <name>S-adenosyl-L-methionine</name>
        <dbReference type="ChEBI" id="CHEBI:59789"/>
    </ligand>
</feature>
<dbReference type="SUPFAM" id="SSF53335">
    <property type="entry name" value="S-adenosyl-L-methionine-dependent methyltransferases"/>
    <property type="match status" value="1"/>
</dbReference>
<accession>A0A9D1ALY1</accession>
<feature type="binding site" evidence="7">
    <location>
        <position position="158"/>
    </location>
    <ligand>
        <name>substrate</name>
    </ligand>
</feature>
<protein>
    <recommendedName>
        <fullName evidence="7">tRNA (guanine-N(7)-)-methyltransferase</fullName>
        <ecNumber evidence="7">2.1.1.33</ecNumber>
    </recommendedName>
    <alternativeName>
        <fullName evidence="7">tRNA (guanine(46)-N(7))-methyltransferase</fullName>
    </alternativeName>
    <alternativeName>
        <fullName evidence="7">tRNA(m7G46)-methyltransferase</fullName>
    </alternativeName>
</protein>
<dbReference type="GO" id="GO:0008176">
    <property type="term" value="F:tRNA (guanine(46)-N7)-methyltransferase activity"/>
    <property type="evidence" value="ECO:0007669"/>
    <property type="project" value="UniProtKB-UniRule"/>
</dbReference>
<evidence type="ECO:0000256" key="5">
    <source>
        <dbReference type="ARBA" id="ARBA00022691"/>
    </source>
</evidence>
<evidence type="ECO:0000256" key="1">
    <source>
        <dbReference type="ARBA" id="ARBA00000142"/>
    </source>
</evidence>
<gene>
    <name evidence="7 8" type="primary">trmB</name>
    <name evidence="8" type="ORF">IAB89_02750</name>
</gene>
<comment type="catalytic activity">
    <reaction evidence="1 7">
        <text>guanosine(46) in tRNA + S-adenosyl-L-methionine = N(7)-methylguanosine(46) in tRNA + S-adenosyl-L-homocysteine</text>
        <dbReference type="Rhea" id="RHEA:42708"/>
        <dbReference type="Rhea" id="RHEA-COMP:10188"/>
        <dbReference type="Rhea" id="RHEA-COMP:10189"/>
        <dbReference type="ChEBI" id="CHEBI:57856"/>
        <dbReference type="ChEBI" id="CHEBI:59789"/>
        <dbReference type="ChEBI" id="CHEBI:74269"/>
        <dbReference type="ChEBI" id="CHEBI:74480"/>
        <dbReference type="EC" id="2.1.1.33"/>
    </reaction>
</comment>
<feature type="binding site" evidence="7">
    <location>
        <position position="126"/>
    </location>
    <ligand>
        <name>substrate</name>
    </ligand>
</feature>
<feature type="binding site" evidence="7">
    <location>
        <position position="43"/>
    </location>
    <ligand>
        <name>S-adenosyl-L-methionine</name>
        <dbReference type="ChEBI" id="CHEBI:59789"/>
    </ligand>
</feature>
<comment type="caution">
    <text evidence="8">The sequence shown here is derived from an EMBL/GenBank/DDBJ whole genome shotgun (WGS) entry which is preliminary data.</text>
</comment>
<dbReference type="InterPro" id="IPR003358">
    <property type="entry name" value="tRNA_(Gua-N-7)_MeTrfase_Trmb"/>
</dbReference>
<comment type="function">
    <text evidence="2 7">Catalyzes the formation of N(7)-methylguanine at position 46 (m7G46) in tRNA.</text>
</comment>
<evidence type="ECO:0000313" key="8">
    <source>
        <dbReference type="EMBL" id="HIR46567.1"/>
    </source>
</evidence>
<dbReference type="Gene3D" id="3.40.50.150">
    <property type="entry name" value="Vaccinia Virus protein VP39"/>
    <property type="match status" value="1"/>
</dbReference>
<evidence type="ECO:0000313" key="9">
    <source>
        <dbReference type="Proteomes" id="UP000824242"/>
    </source>
</evidence>
<dbReference type="Pfam" id="PF02390">
    <property type="entry name" value="Methyltransf_4"/>
    <property type="match status" value="1"/>
</dbReference>
<dbReference type="PROSITE" id="PS51625">
    <property type="entry name" value="SAM_MT_TRMB"/>
    <property type="match status" value="1"/>
</dbReference>
<dbReference type="InterPro" id="IPR029063">
    <property type="entry name" value="SAM-dependent_MTases_sf"/>
</dbReference>
<comment type="caution">
    <text evidence="7">Lacks conserved residue(s) required for the propagation of feature annotation.</text>
</comment>
<keyword evidence="3 7" id="KW-0489">Methyltransferase</keyword>
<dbReference type="GO" id="GO:0043527">
    <property type="term" value="C:tRNA methyltransferase complex"/>
    <property type="evidence" value="ECO:0007669"/>
    <property type="project" value="TreeGrafter"/>
</dbReference>
<evidence type="ECO:0000256" key="4">
    <source>
        <dbReference type="ARBA" id="ARBA00022679"/>
    </source>
</evidence>
<dbReference type="PANTHER" id="PTHR23417">
    <property type="entry name" value="3-DEOXY-D-MANNO-OCTULOSONIC-ACID TRANSFERASE/TRNA GUANINE-N 7 - -METHYLTRANSFERASE"/>
    <property type="match status" value="1"/>
</dbReference>
<evidence type="ECO:0000256" key="7">
    <source>
        <dbReference type="HAMAP-Rule" id="MF_01057"/>
    </source>
</evidence>
<dbReference type="NCBIfam" id="TIGR00091">
    <property type="entry name" value="tRNA (guanosine(46)-N7)-methyltransferase TrmB"/>
    <property type="match status" value="1"/>
</dbReference>
<reference evidence="8" key="2">
    <citation type="journal article" date="2021" name="PeerJ">
        <title>Extensive microbial diversity within the chicken gut microbiome revealed by metagenomics and culture.</title>
        <authorList>
            <person name="Gilroy R."/>
            <person name="Ravi A."/>
            <person name="Getino M."/>
            <person name="Pursley I."/>
            <person name="Horton D.L."/>
            <person name="Alikhan N.F."/>
            <person name="Baker D."/>
            <person name="Gharbi K."/>
            <person name="Hall N."/>
            <person name="Watson M."/>
            <person name="Adriaenssens E.M."/>
            <person name="Foster-Nyarko E."/>
            <person name="Jarju S."/>
            <person name="Secka A."/>
            <person name="Antonio M."/>
            <person name="Oren A."/>
            <person name="Chaudhuri R.R."/>
            <person name="La Ragione R."/>
            <person name="Hildebrand F."/>
            <person name="Pallen M.J."/>
        </authorList>
    </citation>
    <scope>NUCLEOTIDE SEQUENCE</scope>
    <source>
        <strain evidence="8">ChiSxjej1B13-7958</strain>
    </source>
</reference>
<dbReference type="NCBIfam" id="NF001080">
    <property type="entry name" value="PRK00121.2-2"/>
    <property type="match status" value="1"/>
</dbReference>
<dbReference type="HAMAP" id="MF_01057">
    <property type="entry name" value="tRNA_methyltr_TrmB"/>
    <property type="match status" value="1"/>
</dbReference>
<dbReference type="InterPro" id="IPR055361">
    <property type="entry name" value="tRNA_methyltr_TrmB_bact"/>
</dbReference>
<sequence length="222" mass="26129">MRMRSKPWAKPELEACPFFLRHPEEQKDRWHAWFPEEGPIHLELGCGKGYFIAGLAPLHPEIHYIGIDLKDVVLAPAKRVIEAAFDGKPIRNVALTGHDIERLREMMGEADQVERIYINFCNPWPKPRHWKRRLTYPTRLEDYRTLLVPQGEIWFKTDDGPLYRDTLRYFADAGYEVYWTTEDLHADPCSDEITVMTEHERMFSEQGIRIKAAKARVLPRKE</sequence>
<keyword evidence="4 7" id="KW-0808">Transferase</keyword>
<feature type="binding site" evidence="7">
    <location>
        <position position="122"/>
    </location>
    <ligand>
        <name>S-adenosyl-L-methionine</name>
        <dbReference type="ChEBI" id="CHEBI:59789"/>
    </ligand>
</feature>
<proteinExistence type="inferred from homology"/>
<dbReference type="CDD" id="cd02440">
    <property type="entry name" value="AdoMet_MTases"/>
    <property type="match status" value="1"/>
</dbReference>
<name>A0A9D1ALY1_9FIRM</name>
<reference evidence="8" key="1">
    <citation type="submission" date="2020-10" db="EMBL/GenBank/DDBJ databases">
        <authorList>
            <person name="Gilroy R."/>
        </authorList>
    </citation>
    <scope>NUCLEOTIDE SEQUENCE</scope>
    <source>
        <strain evidence="8">ChiSxjej1B13-7958</strain>
    </source>
</reference>
<evidence type="ECO:0000256" key="2">
    <source>
        <dbReference type="ARBA" id="ARBA00003015"/>
    </source>
</evidence>
<dbReference type="AlphaFoldDB" id="A0A9D1ALY1"/>
<feature type="binding site" evidence="7">
    <location>
        <position position="99"/>
    </location>
    <ligand>
        <name>S-adenosyl-L-methionine</name>
        <dbReference type="ChEBI" id="CHEBI:59789"/>
    </ligand>
</feature>
<comment type="similarity">
    <text evidence="7">Belongs to the class I-like SAM-binding methyltransferase superfamily. TrmB family.</text>
</comment>
<keyword evidence="6 7" id="KW-0819">tRNA processing</keyword>
<dbReference type="EC" id="2.1.1.33" evidence="7"/>
<dbReference type="EMBL" id="DVGZ01000028">
    <property type="protein sequence ID" value="HIR46567.1"/>
    <property type="molecule type" value="Genomic_DNA"/>
</dbReference>
<keyword evidence="5 7" id="KW-0949">S-adenosyl-L-methionine</keyword>
<dbReference type="Proteomes" id="UP000824242">
    <property type="component" value="Unassembled WGS sequence"/>
</dbReference>
<evidence type="ECO:0000256" key="3">
    <source>
        <dbReference type="ARBA" id="ARBA00022603"/>
    </source>
</evidence>
<evidence type="ECO:0000256" key="6">
    <source>
        <dbReference type="ARBA" id="ARBA00022694"/>
    </source>
</evidence>
<comment type="pathway">
    <text evidence="7">tRNA modification; N(7)-methylguanine-tRNA biosynthesis.</text>
</comment>
<organism evidence="8 9">
    <name type="scientific">Candidatus Caccousia avicola</name>
    <dbReference type="NCBI Taxonomy" id="2840721"/>
    <lineage>
        <taxon>Bacteria</taxon>
        <taxon>Bacillati</taxon>
        <taxon>Bacillota</taxon>
        <taxon>Clostridia</taxon>
        <taxon>Eubacteriales</taxon>
        <taxon>Oscillospiraceae</taxon>
        <taxon>Oscillospiraceae incertae sedis</taxon>
        <taxon>Candidatus Caccousia</taxon>
    </lineage>
</organism>
<dbReference type="PANTHER" id="PTHR23417:SF14">
    <property type="entry name" value="PENTACOTRIPEPTIDE-REPEAT REGION OF PRORP DOMAIN-CONTAINING PROTEIN"/>
    <property type="match status" value="1"/>
</dbReference>